<feature type="domain" description="Cytochrome b561" evidence="26">
    <location>
        <begin position="226"/>
        <end position="433"/>
    </location>
</feature>
<dbReference type="GO" id="GO:0140571">
    <property type="term" value="F:transmembrane ascorbate ferrireductase activity"/>
    <property type="evidence" value="ECO:0007669"/>
    <property type="project" value="UniProtKB-EC"/>
</dbReference>
<dbReference type="GO" id="GO:0031902">
    <property type="term" value="C:late endosome membrane"/>
    <property type="evidence" value="ECO:0007669"/>
    <property type="project" value="UniProtKB-SubCell"/>
</dbReference>
<keyword evidence="6" id="KW-0349">Heme</keyword>
<evidence type="ECO:0000256" key="14">
    <source>
        <dbReference type="ARBA" id="ARBA00023004"/>
    </source>
</evidence>
<evidence type="ECO:0000256" key="22">
    <source>
        <dbReference type="ARBA" id="ARBA00046132"/>
    </source>
</evidence>
<keyword evidence="13" id="KW-0560">Oxidoreductase</keyword>
<protein>
    <recommendedName>
        <fullName evidence="19">Lysosomal membrane ascorbate-dependent ferrireductase CYB561A3</fullName>
        <ecNumber evidence="18">7.2.1.3</ecNumber>
    </recommendedName>
    <alternativeName>
        <fullName evidence="21">Cytochrome b ascorbate-dependent protein 3</fullName>
    </alternativeName>
    <alternativeName>
        <fullName evidence="20">Lysosomal cytochrome b</fullName>
    </alternativeName>
</protein>
<keyword evidence="17" id="KW-0458">Lysosome</keyword>
<evidence type="ECO:0000256" key="19">
    <source>
        <dbReference type="ARBA" id="ARBA00040498"/>
    </source>
</evidence>
<keyword evidence="7 25" id="KW-0812">Transmembrane</keyword>
<evidence type="ECO:0000256" key="13">
    <source>
        <dbReference type="ARBA" id="ARBA00023002"/>
    </source>
</evidence>
<sequence length="456" mass="50268">MRPVTAFSAPGIPGLGKKSPWRNRSWGSAPWRRKLATPHLWTSLPRGPRARPEVPGAYKTTERTQLQDRRQWLQVAVGLSSCVRALSLSLSLSLLGLSGAAAPAPGGKTRVSETPASVHPTVVRGWWFLSTEGPLVPPEESAVGPRVPGAVFRIPESDQSTVRRAGRRAHLCTVCSKTFQPSVRKVFPLWISSLSQSSSPGPGPLLGRSECLIRMAVGWFYLSALALFSLGSMCILSTIYWMRYWHEGFAWDGTILTFNWHPVLMVTGMVVLYSAASLAYRLPQSWVGPKLPWKLGHAAMHLMAFILTVLGLAAVFNFHNHEKIPNLYSLHSWLGITTVFLFACQWFLGFVVFLLPWASVRLRSLLKPIHVFFGASILSLAIASVISGINEKLFFSLKNGTSSYSNLPDEAVFANSAGMLVVVFGLLVLYILQASSWKRPEPGLQAERQTLLHGEE</sequence>
<evidence type="ECO:0000256" key="10">
    <source>
        <dbReference type="ARBA" id="ARBA00022967"/>
    </source>
</evidence>
<feature type="transmembrane region" description="Helical" evidence="25">
    <location>
        <begin position="262"/>
        <end position="283"/>
    </location>
</feature>
<dbReference type="SMART" id="SM00665">
    <property type="entry name" value="B561"/>
    <property type="match status" value="1"/>
</dbReference>
<dbReference type="Gene3D" id="1.20.120.1770">
    <property type="match status" value="1"/>
</dbReference>
<comment type="function">
    <text evidence="22">Transmembrane reductase that uses ascorbate as an electron donor in the cytoplasm and transfers electrons across membranes to reduce iron cations Fe(3+) into Fe(2+) in the lumen of the late endosome and lysosome. Reduced iron can then be extruded from the late endosome and lysosome to the cytoplasm by divalent metal-specific transporters. It is therefore most probably involved in endosomal and lysosomal cellular iron homeostasis.</text>
</comment>
<evidence type="ECO:0000256" key="15">
    <source>
        <dbReference type="ARBA" id="ARBA00023136"/>
    </source>
</evidence>
<evidence type="ECO:0000256" key="16">
    <source>
        <dbReference type="ARBA" id="ARBA00023180"/>
    </source>
</evidence>
<evidence type="ECO:0000256" key="18">
    <source>
        <dbReference type="ARBA" id="ARBA00024225"/>
    </source>
</evidence>
<keyword evidence="12 25" id="KW-1133">Transmembrane helix</keyword>
<evidence type="ECO:0000256" key="20">
    <source>
        <dbReference type="ARBA" id="ARBA00042550"/>
    </source>
</evidence>
<keyword evidence="5" id="KW-0813">Transport</keyword>
<keyword evidence="11" id="KW-0249">Electron transport</keyword>
<evidence type="ECO:0000313" key="28">
    <source>
        <dbReference type="Proteomes" id="UP000694722"/>
    </source>
</evidence>
<organism evidence="27 28">
    <name type="scientific">Sus scrofa</name>
    <name type="common">Pig</name>
    <dbReference type="NCBI Taxonomy" id="9823"/>
    <lineage>
        <taxon>Eukaryota</taxon>
        <taxon>Metazoa</taxon>
        <taxon>Chordata</taxon>
        <taxon>Craniata</taxon>
        <taxon>Vertebrata</taxon>
        <taxon>Euteleostomi</taxon>
        <taxon>Mammalia</taxon>
        <taxon>Eutheria</taxon>
        <taxon>Laurasiatheria</taxon>
        <taxon>Artiodactyla</taxon>
        <taxon>Suina</taxon>
        <taxon>Suidae</taxon>
        <taxon>Sus</taxon>
    </lineage>
</organism>
<feature type="transmembrane region" description="Helical" evidence="25">
    <location>
        <begin position="412"/>
        <end position="432"/>
    </location>
</feature>
<comment type="catalytic activity">
    <reaction evidence="23">
        <text>Fe(3+)(out) + L-ascorbate(in) = monodehydro-L-ascorbate radical(in) + Fe(2+)(out) + H(+)</text>
        <dbReference type="Rhea" id="RHEA:30403"/>
        <dbReference type="ChEBI" id="CHEBI:15378"/>
        <dbReference type="ChEBI" id="CHEBI:29033"/>
        <dbReference type="ChEBI" id="CHEBI:29034"/>
        <dbReference type="ChEBI" id="CHEBI:38290"/>
        <dbReference type="ChEBI" id="CHEBI:59513"/>
        <dbReference type="EC" id="7.2.1.3"/>
    </reaction>
    <physiologicalReaction direction="left-to-right" evidence="23">
        <dbReference type="Rhea" id="RHEA:30404"/>
    </physiologicalReaction>
</comment>
<evidence type="ECO:0000256" key="3">
    <source>
        <dbReference type="ARBA" id="ARBA00004155"/>
    </source>
</evidence>
<dbReference type="PANTHER" id="PTHR10106:SF38">
    <property type="entry name" value="LYSOSOMAL MEMBRANE ASCORBATE-DEPENDENT FERRIREDUCTASE CYB561A3"/>
    <property type="match status" value="1"/>
</dbReference>
<evidence type="ECO:0000313" key="27">
    <source>
        <dbReference type="Ensembl" id="ENSSSCP00040033777.1"/>
    </source>
</evidence>
<feature type="transmembrane region" description="Helical" evidence="25">
    <location>
        <begin position="369"/>
        <end position="389"/>
    </location>
</feature>
<evidence type="ECO:0000256" key="8">
    <source>
        <dbReference type="ARBA" id="ARBA00022723"/>
    </source>
</evidence>
<dbReference type="FunFam" id="1.20.120.1770:FF:000001">
    <property type="entry name" value="Cytochrome b reductase 1"/>
    <property type="match status" value="1"/>
</dbReference>
<evidence type="ECO:0000256" key="12">
    <source>
        <dbReference type="ARBA" id="ARBA00022989"/>
    </source>
</evidence>
<evidence type="ECO:0000256" key="17">
    <source>
        <dbReference type="ARBA" id="ARBA00023228"/>
    </source>
</evidence>
<evidence type="ECO:0000256" key="11">
    <source>
        <dbReference type="ARBA" id="ARBA00022982"/>
    </source>
</evidence>
<dbReference type="AlphaFoldDB" id="A0A8D1KGH1"/>
<keyword evidence="16" id="KW-0325">Glycoprotein</keyword>
<keyword evidence="15 25" id="KW-0472">Membrane</keyword>
<evidence type="ECO:0000256" key="24">
    <source>
        <dbReference type="SAM" id="MobiDB-lite"/>
    </source>
</evidence>
<proteinExistence type="predicted"/>
<evidence type="ECO:0000259" key="26">
    <source>
        <dbReference type="PROSITE" id="PS50939"/>
    </source>
</evidence>
<feature type="transmembrane region" description="Helical" evidence="25">
    <location>
        <begin position="218"/>
        <end position="242"/>
    </location>
</feature>
<dbReference type="CDD" id="cd08762">
    <property type="entry name" value="Cyt_b561_CYBASC3"/>
    <property type="match status" value="1"/>
</dbReference>
<feature type="transmembrane region" description="Helical" evidence="25">
    <location>
        <begin position="295"/>
        <end position="318"/>
    </location>
</feature>
<dbReference type="Ensembl" id="ENSSSCT00040078341.1">
    <property type="protein sequence ID" value="ENSSSCP00040033777.1"/>
    <property type="gene ID" value="ENSSSCG00040057719.1"/>
</dbReference>
<evidence type="ECO:0000256" key="9">
    <source>
        <dbReference type="ARBA" id="ARBA00022753"/>
    </source>
</evidence>
<feature type="region of interest" description="Disordered" evidence="24">
    <location>
        <begin position="1"/>
        <end position="23"/>
    </location>
</feature>
<dbReference type="Pfam" id="PF03188">
    <property type="entry name" value="Cytochrom_B561"/>
    <property type="match status" value="1"/>
</dbReference>
<evidence type="ECO:0000256" key="5">
    <source>
        <dbReference type="ARBA" id="ARBA00022448"/>
    </source>
</evidence>
<feature type="transmembrane region" description="Helical" evidence="25">
    <location>
        <begin position="330"/>
        <end position="357"/>
    </location>
</feature>
<evidence type="ECO:0000256" key="4">
    <source>
        <dbReference type="ARBA" id="ARBA00011738"/>
    </source>
</evidence>
<dbReference type="PANTHER" id="PTHR10106">
    <property type="entry name" value="CYTOCHROME B561-RELATED"/>
    <property type="match status" value="1"/>
</dbReference>
<reference evidence="27" key="1">
    <citation type="submission" date="2025-08" db="UniProtKB">
        <authorList>
            <consortium name="Ensembl"/>
        </authorList>
    </citation>
    <scope>IDENTIFICATION</scope>
</reference>
<keyword evidence="8" id="KW-0479">Metal-binding</keyword>
<keyword evidence="9" id="KW-0967">Endosome</keyword>
<gene>
    <name evidence="27" type="primary">CYB561A3</name>
</gene>
<keyword evidence="14" id="KW-0408">Iron</keyword>
<evidence type="ECO:0000256" key="25">
    <source>
        <dbReference type="SAM" id="Phobius"/>
    </source>
</evidence>
<evidence type="ECO:0000256" key="1">
    <source>
        <dbReference type="ARBA" id="ARBA00001970"/>
    </source>
</evidence>
<evidence type="ECO:0000256" key="6">
    <source>
        <dbReference type="ARBA" id="ARBA00022617"/>
    </source>
</evidence>
<feature type="region of interest" description="Disordered" evidence="24">
    <location>
        <begin position="42"/>
        <end position="62"/>
    </location>
</feature>
<comment type="cofactor">
    <cofactor evidence="1">
        <name>heme b</name>
        <dbReference type="ChEBI" id="CHEBI:60344"/>
    </cofactor>
</comment>
<evidence type="ECO:0000256" key="7">
    <source>
        <dbReference type="ARBA" id="ARBA00022692"/>
    </source>
</evidence>
<dbReference type="PROSITE" id="PS50939">
    <property type="entry name" value="CYTOCHROME_B561"/>
    <property type="match status" value="1"/>
</dbReference>
<evidence type="ECO:0000256" key="2">
    <source>
        <dbReference type="ARBA" id="ARBA00004107"/>
    </source>
</evidence>
<dbReference type="GO" id="GO:0005765">
    <property type="term" value="C:lysosomal membrane"/>
    <property type="evidence" value="ECO:0007669"/>
    <property type="project" value="UniProtKB-SubCell"/>
</dbReference>
<keyword evidence="10" id="KW-1278">Translocase</keyword>
<dbReference type="InterPro" id="IPR043205">
    <property type="entry name" value="CYB561/CYBRD1-like"/>
</dbReference>
<dbReference type="GO" id="GO:0046872">
    <property type="term" value="F:metal ion binding"/>
    <property type="evidence" value="ECO:0007669"/>
    <property type="project" value="UniProtKB-KW"/>
</dbReference>
<evidence type="ECO:0000256" key="21">
    <source>
        <dbReference type="ARBA" id="ARBA00042571"/>
    </source>
</evidence>
<comment type="subcellular location">
    <subcellularLocation>
        <location evidence="2">Late endosome membrane</location>
        <topology evidence="2">Multi-pass membrane protein</topology>
    </subcellularLocation>
    <subcellularLocation>
        <location evidence="3">Lysosome membrane</location>
        <topology evidence="3">Multi-pass membrane protein</topology>
    </subcellularLocation>
</comment>
<name>A0A8D1KGH1_PIG</name>
<dbReference type="Proteomes" id="UP000694722">
    <property type="component" value="Unplaced"/>
</dbReference>
<comment type="subunit">
    <text evidence="4">Homodimer.</text>
</comment>
<dbReference type="EC" id="7.2.1.3" evidence="18"/>
<dbReference type="InterPro" id="IPR006593">
    <property type="entry name" value="Cyt_b561/ferric_Rdtase_TM"/>
</dbReference>
<evidence type="ECO:0000256" key="23">
    <source>
        <dbReference type="ARBA" id="ARBA00048457"/>
    </source>
</evidence>
<accession>A0A8D1KGH1</accession>